<dbReference type="Proteomes" id="UP000004169">
    <property type="component" value="Unassembled WGS sequence"/>
</dbReference>
<keyword evidence="3" id="KW-1185">Reference proteome</keyword>
<dbReference type="InterPro" id="IPR002586">
    <property type="entry name" value="CobQ/CobB/MinD/ParA_Nub-bd_dom"/>
</dbReference>
<evidence type="ECO:0000313" key="3">
    <source>
        <dbReference type="Proteomes" id="UP000004169"/>
    </source>
</evidence>
<dbReference type="RefSeq" id="WP_002731328.1">
    <property type="nucleotide sequence ID" value="NZ_CAHP01000060.1"/>
</dbReference>
<evidence type="ECO:0000313" key="2">
    <source>
        <dbReference type="EMBL" id="CCG43262.1"/>
    </source>
</evidence>
<sequence length="212" mass="22624">MATIIACVSQKGGVGKSTITRLVARELAANGFKTLIADLDQKQMSSTEWVRRRNAAAQEPTIDAQPVARLDRAPVAAYEAVVIDGKPHSDADTKEAAKLADLVLLPTGDTLDDLKPTVLLAHELVKAGVVGQRIAFVLCRTKSSEARLATTRDYIAQAGYECLRGDLADRAGYADAQDSGRAVTETKHASLNQRADEVAQAIADKLAALQED</sequence>
<dbReference type="InterPro" id="IPR027417">
    <property type="entry name" value="P-loop_NTPase"/>
</dbReference>
<dbReference type="PANTHER" id="PTHR13696">
    <property type="entry name" value="P-LOOP CONTAINING NUCLEOSIDE TRIPHOSPHATE HYDROLASE"/>
    <property type="match status" value="1"/>
</dbReference>
<organism evidence="2 3">
    <name type="scientific">Magnetospirillum molischianum DSM 120</name>
    <dbReference type="NCBI Taxonomy" id="1150626"/>
    <lineage>
        <taxon>Bacteria</taxon>
        <taxon>Pseudomonadati</taxon>
        <taxon>Pseudomonadota</taxon>
        <taxon>Alphaproteobacteria</taxon>
        <taxon>Rhodospirillales</taxon>
        <taxon>Rhodospirillaceae</taxon>
        <taxon>Magnetospirillum</taxon>
    </lineage>
</organism>
<name>H8FY24_MAGML</name>
<dbReference type="EMBL" id="CAHP01000060">
    <property type="protein sequence ID" value="CCG43262.1"/>
    <property type="molecule type" value="Genomic_DNA"/>
</dbReference>
<dbReference type="Gene3D" id="3.40.50.300">
    <property type="entry name" value="P-loop containing nucleotide triphosphate hydrolases"/>
    <property type="match status" value="1"/>
</dbReference>
<comment type="caution">
    <text evidence="2">The sequence shown here is derived from an EMBL/GenBank/DDBJ whole genome shotgun (WGS) entry which is preliminary data.</text>
</comment>
<protein>
    <recommendedName>
        <fullName evidence="1">CobQ/CobB/MinD/ParA nucleotide binding domain-containing protein</fullName>
    </recommendedName>
</protein>
<dbReference type="AlphaFoldDB" id="H8FY24"/>
<dbReference type="SUPFAM" id="SSF52540">
    <property type="entry name" value="P-loop containing nucleoside triphosphate hydrolases"/>
    <property type="match status" value="1"/>
</dbReference>
<dbReference type="eggNOG" id="COG1192">
    <property type="taxonomic scope" value="Bacteria"/>
</dbReference>
<proteinExistence type="predicted"/>
<gene>
    <name evidence="2" type="ORF">PHAMO_80053</name>
</gene>
<dbReference type="Pfam" id="PF01656">
    <property type="entry name" value="CbiA"/>
    <property type="match status" value="1"/>
</dbReference>
<reference evidence="2 3" key="1">
    <citation type="journal article" date="2012" name="J. Bacteriol.">
        <title>Draft Genome Sequence of the Purple Photosynthetic Bacterium Phaeospirillum molischianum DSM120, a Particularly Versatile Bacterium.</title>
        <authorList>
            <person name="Duquesne K."/>
            <person name="Prima V."/>
            <person name="Ji B."/>
            <person name="Rouy Z."/>
            <person name="Medigue C."/>
            <person name="Talla E."/>
            <person name="Sturgis J.N."/>
        </authorList>
    </citation>
    <scope>NUCLEOTIDE SEQUENCE [LARGE SCALE GENOMIC DNA]</scope>
    <source>
        <strain evidence="3">DSM120</strain>
    </source>
</reference>
<dbReference type="STRING" id="1150626.PHAMO_80053"/>
<accession>H8FY24</accession>
<dbReference type="CDD" id="cd02042">
    <property type="entry name" value="ParAB_family"/>
    <property type="match status" value="1"/>
</dbReference>
<feature type="domain" description="CobQ/CobB/MinD/ParA nucleotide binding" evidence="1">
    <location>
        <begin position="5"/>
        <end position="180"/>
    </location>
</feature>
<dbReference type="PANTHER" id="PTHR13696:SF99">
    <property type="entry name" value="COBYRINIC ACID AC-DIAMIDE SYNTHASE"/>
    <property type="match status" value="1"/>
</dbReference>
<dbReference type="PIRSF" id="PIRSF009320">
    <property type="entry name" value="Nuc_binding_HP_1000"/>
    <property type="match status" value="1"/>
</dbReference>
<dbReference type="InterPro" id="IPR050678">
    <property type="entry name" value="DNA_Partitioning_ATPase"/>
</dbReference>
<dbReference type="OrthoDB" id="9804460at2"/>
<evidence type="ECO:0000259" key="1">
    <source>
        <dbReference type="Pfam" id="PF01656"/>
    </source>
</evidence>